<dbReference type="EMBL" id="UINC01004062">
    <property type="protein sequence ID" value="SVA11481.1"/>
    <property type="molecule type" value="Genomic_DNA"/>
</dbReference>
<protein>
    <recommendedName>
        <fullName evidence="2">Lipoprotein LPP20-like domain-containing protein</fullName>
    </recommendedName>
</protein>
<name>A0A381T7I2_9ZZZZ</name>
<gene>
    <name evidence="3" type="ORF">METZ01_LOCUS64335</name>
</gene>
<accession>A0A381T7I2</accession>
<organism evidence="3">
    <name type="scientific">marine metagenome</name>
    <dbReference type="NCBI Taxonomy" id="408172"/>
    <lineage>
        <taxon>unclassified sequences</taxon>
        <taxon>metagenomes</taxon>
        <taxon>ecological metagenomes</taxon>
    </lineage>
</organism>
<dbReference type="InterPro" id="IPR024952">
    <property type="entry name" value="LPP20-like_dom"/>
</dbReference>
<reference evidence="3" key="1">
    <citation type="submission" date="2018-05" db="EMBL/GenBank/DDBJ databases">
        <authorList>
            <person name="Lanie J.A."/>
            <person name="Ng W.-L."/>
            <person name="Kazmierczak K.M."/>
            <person name="Andrzejewski T.M."/>
            <person name="Davidsen T.M."/>
            <person name="Wayne K.J."/>
            <person name="Tettelin H."/>
            <person name="Glass J.I."/>
            <person name="Rusch D."/>
            <person name="Podicherti R."/>
            <person name="Tsui H.-C.T."/>
            <person name="Winkler M.E."/>
        </authorList>
    </citation>
    <scope>NUCLEOTIDE SEQUENCE</scope>
</reference>
<evidence type="ECO:0000256" key="1">
    <source>
        <dbReference type="SAM" id="MobiDB-lite"/>
    </source>
</evidence>
<dbReference type="PROSITE" id="PS51257">
    <property type="entry name" value="PROKAR_LIPOPROTEIN"/>
    <property type="match status" value="1"/>
</dbReference>
<dbReference type="Gene3D" id="3.10.28.20">
    <property type="entry name" value="Acetamidase/Formamidase-like domains"/>
    <property type="match status" value="1"/>
</dbReference>
<sequence>MKNIQGYFILIAALFMLAVFSGCTSTPEKTRVIVGDYQPPDWVNKVSGAFNDGNDQKVFYGVGSADGMKNLSLQRTTADDRAIAQLATQIKSVVKRLKEDYESITAAGKDSTERENVDGVMKVVVDETVRGARIIDHWEHPGKNVLYSLARVELSNLQKQIETRKELSDESRDTIKKRAEKLHEKMGKEGL</sequence>
<dbReference type="AlphaFoldDB" id="A0A381T7I2"/>
<feature type="region of interest" description="Disordered" evidence="1">
    <location>
        <begin position="165"/>
        <end position="191"/>
    </location>
</feature>
<proteinExistence type="predicted"/>
<evidence type="ECO:0000259" key="2">
    <source>
        <dbReference type="Pfam" id="PF02169"/>
    </source>
</evidence>
<dbReference type="Pfam" id="PF02169">
    <property type="entry name" value="LPP20"/>
    <property type="match status" value="1"/>
</dbReference>
<feature type="domain" description="Lipoprotein LPP20-like" evidence="2">
    <location>
        <begin position="40"/>
        <end position="152"/>
    </location>
</feature>
<evidence type="ECO:0000313" key="3">
    <source>
        <dbReference type="EMBL" id="SVA11481.1"/>
    </source>
</evidence>